<evidence type="ECO:0000313" key="2">
    <source>
        <dbReference type="Proteomes" id="UP000324974"/>
    </source>
</evidence>
<dbReference type="KEGG" id="lrs:PX52LOC_06819"/>
<evidence type="ECO:0000313" key="1">
    <source>
        <dbReference type="EMBL" id="QEL19740.1"/>
    </source>
</evidence>
<dbReference type="NCBIfam" id="TIGR03359">
    <property type="entry name" value="VI_chp_6"/>
    <property type="match status" value="1"/>
</dbReference>
<keyword evidence="2" id="KW-1185">Reference proteome</keyword>
<dbReference type="Pfam" id="PF05947">
    <property type="entry name" value="T6SS_TssF"/>
    <property type="match status" value="1"/>
</dbReference>
<dbReference type="PIRSF" id="PIRSF028304">
    <property type="entry name" value="UCP028304"/>
    <property type="match status" value="1"/>
</dbReference>
<dbReference type="InterPro" id="IPR010272">
    <property type="entry name" value="T6SS_TssF"/>
</dbReference>
<sequence>MSRELWPFYDQELRFLQEQAREFSREYPKEAGFLRLEATGRSTDPHVERMLQGFAILSARVRQKLDDDFPELTDGLLGLLYPHYLAPLPSMLIAQFVPNPGVDLTTGLTIARHTQFRTTPVNNVECEYRTAYPTRLWPVTVAEAVMKGPPYQDIRDLMPKMKIPTGGNKGRLRLRFDLPTGQTFAQLPLGVPDPATGALAGLRLFIDADGPLTATLYEMLLNNVTAVVFREPSETKVSDVLPEVALTPVGFRVSREGKRTTGPDLDEGLLPYPPQSFPGYRLLTEFMAYRDKFWFIDLKGWDKARADGVLGKNSVEVHLFLNQAVNPELEQAVNATTFKLGCVPMVNLFRKGSTEGIRVTHQRYDYPLVPDSEHPEGYEIYSVDGVYHRTPSGEEISYAPFYSFRHQNRERDRRYWYGRRRPSARFGDRGTEIDVHFVDCDFNPTVPAEAVALAAVTCCNRDLPHKLRENTDTWSLRPVGLVVPAGIRVLRAPTPTLRPMQKRVDVVGRDESIRKMNYWRLISHLTLNHLSLVDTDPERGREALTEYLALYDFSDDQHPELREIARQVRDGVLAVDAGRDVAFVPGESETVGGYARGLEVRLELDEEKYVGVGSYLFASVMERFFALAVSMNSFTRLTYRTRQRGPIRGWSARAGEKTLL</sequence>
<dbReference type="OrthoDB" id="9763676at2"/>
<dbReference type="AlphaFoldDB" id="A0A5C1ALB8"/>
<dbReference type="EMBL" id="CP042425">
    <property type="protein sequence ID" value="QEL19740.1"/>
    <property type="molecule type" value="Genomic_DNA"/>
</dbReference>
<accession>A0A5C1ALB8</accession>
<dbReference type="Proteomes" id="UP000324974">
    <property type="component" value="Chromosome"/>
</dbReference>
<gene>
    <name evidence="1" type="ORF">PX52LOC_06819</name>
</gene>
<dbReference type="RefSeq" id="WP_149114102.1">
    <property type="nucleotide sequence ID" value="NZ_CP042425.1"/>
</dbReference>
<organism evidence="1 2">
    <name type="scientific">Limnoglobus roseus</name>
    <dbReference type="NCBI Taxonomy" id="2598579"/>
    <lineage>
        <taxon>Bacteria</taxon>
        <taxon>Pseudomonadati</taxon>
        <taxon>Planctomycetota</taxon>
        <taxon>Planctomycetia</taxon>
        <taxon>Gemmatales</taxon>
        <taxon>Gemmataceae</taxon>
        <taxon>Limnoglobus</taxon>
    </lineage>
</organism>
<proteinExistence type="predicted"/>
<name>A0A5C1ALB8_9BACT</name>
<protein>
    <submittedName>
        <fullName evidence="1">Type VI secretion system baseplate subunit TssF</fullName>
    </submittedName>
</protein>
<reference evidence="2" key="1">
    <citation type="submission" date="2019-08" db="EMBL/GenBank/DDBJ databases">
        <title>Limnoglobus roseus gen. nov., sp. nov., a novel freshwater planctomycete with a giant genome from the family Gemmataceae.</title>
        <authorList>
            <person name="Kulichevskaya I.S."/>
            <person name="Naumoff D.G."/>
            <person name="Miroshnikov K."/>
            <person name="Ivanova A."/>
            <person name="Philippov D.A."/>
            <person name="Hakobyan A."/>
            <person name="Rijpstra I.C."/>
            <person name="Sinninghe Damste J.S."/>
            <person name="Liesack W."/>
            <person name="Dedysh S.N."/>
        </authorList>
    </citation>
    <scope>NUCLEOTIDE SEQUENCE [LARGE SCALE GENOMIC DNA]</scope>
    <source>
        <strain evidence="2">PX52</strain>
    </source>
</reference>
<dbReference type="PANTHER" id="PTHR35370">
    <property type="entry name" value="CYTOPLASMIC PROTEIN-RELATED-RELATED"/>
    <property type="match status" value="1"/>
</dbReference>
<dbReference type="PANTHER" id="PTHR35370:SF1">
    <property type="entry name" value="TYPE VI SECRETION SYSTEM COMPONENT TSSF1"/>
    <property type="match status" value="1"/>
</dbReference>